<gene>
    <name evidence="2" type="ORF">GSU69_19785</name>
</gene>
<dbReference type="Proteomes" id="UP000464597">
    <property type="component" value="Plasmid unnamed2"/>
</dbReference>
<keyword evidence="3" id="KW-1185">Reference proteome</keyword>
<keyword evidence="1" id="KW-1133">Transmembrane helix</keyword>
<reference evidence="3" key="1">
    <citation type="submission" date="2019-12" db="EMBL/GenBank/DDBJ databases">
        <title>Complete and draft genome sequences of new strains and members of some known species of the genus Rathayibacter isolated from plants.</title>
        <authorList>
            <person name="Tarlachkov S.V."/>
            <person name="Starodumova I.P."/>
            <person name="Dorofeeva L.V."/>
            <person name="Prisyazhnaya N.V."/>
            <person name="Leyn S."/>
            <person name="Zlamal J."/>
            <person name="Elan M."/>
            <person name="Osterman A.L."/>
            <person name="Nadler S."/>
            <person name="Subbotin S.A."/>
            <person name="Evtushenko L.I."/>
        </authorList>
    </citation>
    <scope>NUCLEOTIDE SEQUENCE [LARGE SCALE GENOMIC DNA]</scope>
    <source>
        <strain evidence="3">VKM Ac-2802</strain>
        <plasmid evidence="3">unnamed2</plasmid>
    </source>
</reference>
<evidence type="ECO:0000313" key="3">
    <source>
        <dbReference type="Proteomes" id="UP000464597"/>
    </source>
</evidence>
<evidence type="ECO:0000256" key="1">
    <source>
        <dbReference type="SAM" id="Phobius"/>
    </source>
</evidence>
<keyword evidence="2" id="KW-0614">Plasmid</keyword>
<protein>
    <submittedName>
        <fullName evidence="2">Uncharacterized protein</fullName>
    </submittedName>
</protein>
<proteinExistence type="predicted"/>
<geneLocation type="plasmid" evidence="2 3">
    <name>unnamed2</name>
</geneLocation>
<sequence>MSVLVALGASCVALGAAGAAIVSVIAARRRGAAERDRFLLTGCWTGVALMAGFVAWDQWDRVIA</sequence>
<name>A0ABX6H5X4_9MICO</name>
<feature type="transmembrane region" description="Helical" evidence="1">
    <location>
        <begin position="38"/>
        <end position="56"/>
    </location>
</feature>
<evidence type="ECO:0000313" key="2">
    <source>
        <dbReference type="EMBL" id="QHC65097.1"/>
    </source>
</evidence>
<organism evidence="2 3">
    <name type="scientific">Rathayibacter festucae</name>
    <dbReference type="NCBI Taxonomy" id="110937"/>
    <lineage>
        <taxon>Bacteria</taxon>
        <taxon>Bacillati</taxon>
        <taxon>Actinomycetota</taxon>
        <taxon>Actinomycetes</taxon>
        <taxon>Micrococcales</taxon>
        <taxon>Microbacteriaceae</taxon>
        <taxon>Rathayibacter</taxon>
    </lineage>
</organism>
<accession>A0ABX6H5X4</accession>
<dbReference type="RefSeq" id="WP_159424256.1">
    <property type="nucleotide sequence ID" value="NZ_CP047182.1"/>
</dbReference>
<keyword evidence="1" id="KW-0472">Membrane</keyword>
<feature type="transmembrane region" description="Helical" evidence="1">
    <location>
        <begin position="6"/>
        <end position="26"/>
    </location>
</feature>
<keyword evidence="1" id="KW-0812">Transmembrane</keyword>
<dbReference type="EMBL" id="CP047182">
    <property type="protein sequence ID" value="QHC65097.1"/>
    <property type="molecule type" value="Genomic_DNA"/>
</dbReference>